<dbReference type="GO" id="GO:0006265">
    <property type="term" value="P:DNA topological change"/>
    <property type="evidence" value="ECO:0007669"/>
    <property type="project" value="UniProtKB-UniRule"/>
</dbReference>
<dbReference type="NCBIfam" id="NF004044">
    <property type="entry name" value="PRK05561.1"/>
    <property type="match status" value="1"/>
</dbReference>
<dbReference type="InterPro" id="IPR013758">
    <property type="entry name" value="Topo_IIA_A/C_ab"/>
</dbReference>
<dbReference type="InterPro" id="IPR006691">
    <property type="entry name" value="GyrA/parC_rep"/>
</dbReference>
<feature type="domain" description="Topo IIA-type catalytic" evidence="11">
    <location>
        <begin position="34"/>
        <end position="532"/>
    </location>
</feature>
<dbReference type="GO" id="GO:0005694">
    <property type="term" value="C:chromosome"/>
    <property type="evidence" value="ECO:0007669"/>
    <property type="project" value="InterPro"/>
</dbReference>
<comment type="catalytic activity">
    <reaction evidence="1 8 9">
        <text>ATP-dependent breakage, passage and rejoining of double-stranded DNA.</text>
        <dbReference type="EC" id="5.6.2.2"/>
    </reaction>
</comment>
<dbReference type="Gene3D" id="3.30.1360.40">
    <property type="match status" value="1"/>
</dbReference>
<dbReference type="SUPFAM" id="SSF56719">
    <property type="entry name" value="Type II DNA topoisomerase"/>
    <property type="match status" value="1"/>
</dbReference>
<evidence type="ECO:0000256" key="10">
    <source>
        <dbReference type="SAM" id="MobiDB-lite"/>
    </source>
</evidence>
<dbReference type="FunFam" id="2.120.10.90:FF:000004">
    <property type="entry name" value="DNA gyrase subunit A"/>
    <property type="match status" value="1"/>
</dbReference>
<dbReference type="InterPro" id="IPR035516">
    <property type="entry name" value="Gyrase/topoIV_suA_C"/>
</dbReference>
<dbReference type="Pfam" id="PF03989">
    <property type="entry name" value="DNA_gyraseA_C"/>
    <property type="match status" value="6"/>
</dbReference>
<dbReference type="Gene3D" id="2.120.10.90">
    <property type="entry name" value="DNA gyrase/topoisomerase IV, subunit A, C-terminal"/>
    <property type="match status" value="1"/>
</dbReference>
<reference evidence="13" key="1">
    <citation type="submission" date="2016-03" db="EMBL/GenBank/DDBJ databases">
        <title>Complete genome sequence of Solimmundus cernigliae, representing a novel lineage of polycyclic aromatic hydrocarbon degraders within the Gammaproteobacteria.</title>
        <authorList>
            <person name="Singleton D.R."/>
            <person name="Dickey A.N."/>
            <person name="Scholl E.H."/>
            <person name="Wright F.A."/>
            <person name="Aitken M.D."/>
        </authorList>
    </citation>
    <scope>NUCLEOTIDE SEQUENCE [LARGE SCALE GENOMIC DNA]</scope>
    <source>
        <strain evidence="13">TR3.2</strain>
    </source>
</reference>
<dbReference type="Gene3D" id="3.90.199.10">
    <property type="entry name" value="Topoisomerase II, domain 5"/>
    <property type="match status" value="1"/>
</dbReference>
<feature type="region of interest" description="Disordered" evidence="10">
    <location>
        <begin position="840"/>
        <end position="885"/>
    </location>
</feature>
<evidence type="ECO:0000256" key="8">
    <source>
        <dbReference type="HAMAP-Rule" id="MF_01897"/>
    </source>
</evidence>
<dbReference type="GO" id="GO:0006261">
    <property type="term" value="P:DNA-templated DNA replication"/>
    <property type="evidence" value="ECO:0007669"/>
    <property type="project" value="UniProtKB-UniRule"/>
</dbReference>
<dbReference type="Proteomes" id="UP000092952">
    <property type="component" value="Chromosome"/>
</dbReference>
<keyword evidence="7 8" id="KW-0413">Isomerase</keyword>
<dbReference type="GO" id="GO:0009330">
    <property type="term" value="C:DNA topoisomerase type II (double strand cut, ATP-hydrolyzing) complex"/>
    <property type="evidence" value="ECO:0007669"/>
    <property type="project" value="TreeGrafter"/>
</dbReference>
<keyword evidence="6 8" id="KW-0238">DNA-binding</keyword>
<evidence type="ECO:0000313" key="13">
    <source>
        <dbReference type="Proteomes" id="UP000092952"/>
    </source>
</evidence>
<dbReference type="NCBIfam" id="TIGR01063">
    <property type="entry name" value="gyrA"/>
    <property type="match status" value="1"/>
</dbReference>
<dbReference type="GO" id="GO:0003677">
    <property type="term" value="F:DNA binding"/>
    <property type="evidence" value="ECO:0007669"/>
    <property type="project" value="UniProtKB-UniRule"/>
</dbReference>
<dbReference type="AlphaFoldDB" id="A0A1B1YW45"/>
<comment type="subunit">
    <text evidence="8">Heterotetramer, composed of two GyrA and two GyrB chains. In the heterotetramer, GyrA contains the active site tyrosine that forms a transient covalent intermediate with DNA, while GyrB binds cofactors and catalyzes ATP hydrolysis.</text>
</comment>
<dbReference type="Gene3D" id="1.10.268.10">
    <property type="entry name" value="Topoisomerase, domain 3"/>
    <property type="match status" value="1"/>
</dbReference>
<protein>
    <recommendedName>
        <fullName evidence="8">DNA gyrase subunit A</fullName>
        <ecNumber evidence="8">5.6.2.2</ecNumber>
    </recommendedName>
</protein>
<evidence type="ECO:0000256" key="9">
    <source>
        <dbReference type="PROSITE-ProRule" id="PRU01384"/>
    </source>
</evidence>
<dbReference type="SUPFAM" id="SSF101904">
    <property type="entry name" value="GyrA/ParC C-terminal domain-like"/>
    <property type="match status" value="1"/>
</dbReference>
<keyword evidence="13" id="KW-1185">Reference proteome</keyword>
<keyword evidence="5 8" id="KW-0799">Topoisomerase</keyword>
<dbReference type="STRING" id="1810504.PG2T_12920"/>
<feature type="short sequence motif" description="GyrA-box" evidence="8">
    <location>
        <begin position="559"/>
        <end position="565"/>
    </location>
</feature>
<dbReference type="EC" id="5.6.2.2" evidence="8"/>
<evidence type="ECO:0000313" key="12">
    <source>
        <dbReference type="EMBL" id="ANX04986.1"/>
    </source>
</evidence>
<evidence type="ECO:0000256" key="5">
    <source>
        <dbReference type="ARBA" id="ARBA00023029"/>
    </source>
</evidence>
<dbReference type="PANTHER" id="PTHR43493">
    <property type="entry name" value="DNA GYRASE/TOPOISOMERASE SUBUNIT A"/>
    <property type="match status" value="1"/>
</dbReference>
<dbReference type="GO" id="GO:0005524">
    <property type="term" value="F:ATP binding"/>
    <property type="evidence" value="ECO:0007669"/>
    <property type="project" value="UniProtKB-UniRule"/>
</dbReference>
<dbReference type="OrthoDB" id="9806486at2"/>
<feature type="active site" description="O-(5'-phospho-DNA)-tyrosine intermediate" evidence="8 9">
    <location>
        <position position="122"/>
    </location>
</feature>
<feature type="compositionally biased region" description="Acidic residues" evidence="10">
    <location>
        <begin position="840"/>
        <end position="860"/>
    </location>
</feature>
<evidence type="ECO:0000259" key="11">
    <source>
        <dbReference type="PROSITE" id="PS52040"/>
    </source>
</evidence>
<dbReference type="NCBIfam" id="NF004043">
    <property type="entry name" value="PRK05560.1"/>
    <property type="match status" value="1"/>
</dbReference>
<dbReference type="InterPro" id="IPR050220">
    <property type="entry name" value="Type_II_DNA_Topoisomerases"/>
</dbReference>
<comment type="miscellaneous">
    <text evidence="8">Few gyrases are as efficient as E.coli at forming negative supercoils. Not all organisms have 2 type II topoisomerases; in organisms with a single type II topoisomerase this enzyme also has to decatenate newly replicated chromosomes.</text>
</comment>
<dbReference type="InterPro" id="IPR013760">
    <property type="entry name" value="Topo_IIA-like_dom_sf"/>
</dbReference>
<dbReference type="InParanoid" id="A0A1B1YW45"/>
<evidence type="ECO:0000256" key="7">
    <source>
        <dbReference type="ARBA" id="ARBA00023235"/>
    </source>
</evidence>
<dbReference type="PROSITE" id="PS52040">
    <property type="entry name" value="TOPO_IIA"/>
    <property type="match status" value="1"/>
</dbReference>
<dbReference type="GO" id="GO:0005737">
    <property type="term" value="C:cytoplasm"/>
    <property type="evidence" value="ECO:0007669"/>
    <property type="project" value="UniProtKB-SubCell"/>
</dbReference>
<gene>
    <name evidence="8" type="primary">gyrA</name>
    <name evidence="12" type="ORF">PG2T_12920</name>
</gene>
<evidence type="ECO:0000256" key="6">
    <source>
        <dbReference type="ARBA" id="ARBA00023125"/>
    </source>
</evidence>
<dbReference type="FunFam" id="3.30.1360.40:FF:000002">
    <property type="entry name" value="DNA gyrase subunit A"/>
    <property type="match status" value="1"/>
</dbReference>
<sequence length="885" mass="96938">MTEFAREVIAANIEDELKRSYLDYSMSVIVGRALPDVKDGLKPVHRRVLYAMHESSHHWNRAHVKSARVVGEVMGKYHPHGDSAIYDTLVRMAQAFSLRYPLIDGQGNFGSVDGDSPAAMRYTESRLSRIAGELLADIDMDTVDFVPNYDGKESEPAVLPSRLPNLLVNGSTGIAVGMATNIPPHNLVEVVNACVAMIDDPEIDLDGLMVHLPGPDFPTAASINGAAGIREAYATGRGKIYMRARVEIEEDKKTGKASLVIFELPYQVNKAHLLEKVAELVKEKRIEGITEIRDESDKDGMRAVIELRRGEVPEVVLNHLYQQTQLQAVFGINMVALVDGQPRQLTLHEVLEAFIRHRREVVSRRTLFALRKARDRLHILEGLAVALANIERVIALIRGSQTTEEARAKLTAEGFAPGFVGEMLTRALGVDAQRPTETGRGLIDGAYYLSDRQVQAILDMRLQRLTGLERDKIVDEYGELTVQIADLLDILGSDTRLLTEIRRELLEIRDQYGDKRRTTIMVDRLDLTSEDLIAQQDLVVTFSHQGYCKSQRVSEYRSQHRGGRGRSAARVKEEDFIERLFVANSHDTLLCFSNAGKVYWLKVYELPLAGSGSRGRPIVNLLPLGEGERISAVLPVREFDAERFVVFASRRGLVKKTALANYSRPRSAGIIALDIVDGDALVAVALTGGSDHVLLFTDDGKVLRFDERDVRPMGRDARGVRGMRLSQDQNLIGMVVGQAEGDILTVTANGYGKRTPLPDYPVRGRGGMGVISIQTSARNGPVVGAVQVVESEQVMLVTNAGTAIRTTVASISLLGRNTQGVKLMGVGEGELLAGLAVVAPEDEESDGEPIDGDVDTDIDADPMAADPGDADPADDTQPGDGSPDE</sequence>
<organism evidence="12 13">
    <name type="scientific">Immundisolibacter cernigliae</name>
    <dbReference type="NCBI Taxonomy" id="1810504"/>
    <lineage>
        <taxon>Bacteria</taxon>
        <taxon>Pseudomonadati</taxon>
        <taxon>Pseudomonadota</taxon>
        <taxon>Gammaproteobacteria</taxon>
        <taxon>Immundisolibacterales</taxon>
        <taxon>Immundisolibacteraceae</taxon>
        <taxon>Immundisolibacter</taxon>
    </lineage>
</organism>
<name>A0A1B1YW45_9GAMM</name>
<dbReference type="RefSeq" id="WP_068806283.1">
    <property type="nucleotide sequence ID" value="NZ_CP014671.1"/>
</dbReference>
<dbReference type="KEGG" id="gbi:PG2T_12920"/>
<evidence type="ECO:0000256" key="3">
    <source>
        <dbReference type="ARBA" id="ARBA00022741"/>
    </source>
</evidence>
<dbReference type="SMART" id="SM00434">
    <property type="entry name" value="TOP4c"/>
    <property type="match status" value="1"/>
</dbReference>
<feature type="compositionally biased region" description="Low complexity" evidence="10">
    <location>
        <begin position="875"/>
        <end position="885"/>
    </location>
</feature>
<dbReference type="InterPro" id="IPR013757">
    <property type="entry name" value="Topo_IIA_A_a_sf"/>
</dbReference>
<dbReference type="InterPro" id="IPR002205">
    <property type="entry name" value="Topo_IIA_dom_A"/>
</dbReference>
<dbReference type="GO" id="GO:0034335">
    <property type="term" value="F:DNA negative supercoiling activity"/>
    <property type="evidence" value="ECO:0007669"/>
    <property type="project" value="UniProtKB-ARBA"/>
</dbReference>
<keyword evidence="8" id="KW-0963">Cytoplasm</keyword>
<evidence type="ECO:0000256" key="2">
    <source>
        <dbReference type="ARBA" id="ARBA00008263"/>
    </source>
</evidence>
<dbReference type="PANTHER" id="PTHR43493:SF5">
    <property type="entry name" value="DNA GYRASE SUBUNIT A, CHLOROPLASTIC_MITOCHONDRIAL"/>
    <property type="match status" value="1"/>
</dbReference>
<dbReference type="FunCoup" id="A0A1B1YW45">
    <property type="interactions" value="431"/>
</dbReference>
<proteinExistence type="inferred from homology"/>
<dbReference type="InterPro" id="IPR005743">
    <property type="entry name" value="GyrA"/>
</dbReference>
<dbReference type="HAMAP" id="MF_01897">
    <property type="entry name" value="GyrA"/>
    <property type="match status" value="1"/>
</dbReference>
<keyword evidence="4 8" id="KW-0067">ATP-binding</keyword>
<comment type="subcellular location">
    <subcellularLocation>
        <location evidence="8">Cytoplasm</location>
    </subcellularLocation>
</comment>
<keyword evidence="3 8" id="KW-0547">Nucleotide-binding</keyword>
<comment type="function">
    <text evidence="8">A type II topoisomerase that negatively supercoils closed circular double-stranded (ds) DNA in an ATP-dependent manner to modulate DNA topology and maintain chromosomes in an underwound state. Negative supercoiling favors strand separation, and DNA replication, transcription, recombination and repair, all of which involve strand separation. Also able to catalyze the interconversion of other topological isomers of dsDNA rings, including catenanes and knotted rings. Type II topoisomerases break and join 2 DNA strands simultaneously in an ATP-dependent manner.</text>
</comment>
<dbReference type="Pfam" id="PF00521">
    <property type="entry name" value="DNA_topoisoIV"/>
    <property type="match status" value="1"/>
</dbReference>
<comment type="similarity">
    <text evidence="2 8">Belongs to the type II topoisomerase GyrA/ParC subunit family.</text>
</comment>
<dbReference type="EMBL" id="CP014671">
    <property type="protein sequence ID" value="ANX04986.1"/>
    <property type="molecule type" value="Genomic_DNA"/>
</dbReference>
<evidence type="ECO:0000256" key="1">
    <source>
        <dbReference type="ARBA" id="ARBA00000185"/>
    </source>
</evidence>
<dbReference type="FunFam" id="3.90.199.10:FF:000001">
    <property type="entry name" value="DNA gyrase subunit A"/>
    <property type="match status" value="1"/>
</dbReference>
<accession>A0A1B1YW45</accession>
<evidence type="ECO:0000256" key="4">
    <source>
        <dbReference type="ARBA" id="ARBA00022840"/>
    </source>
</evidence>
<dbReference type="CDD" id="cd00187">
    <property type="entry name" value="TOP4c"/>
    <property type="match status" value="1"/>
</dbReference>